<dbReference type="RefSeq" id="WP_275473111.1">
    <property type="nucleotide sequence ID" value="NZ_CP162940.1"/>
</dbReference>
<proteinExistence type="predicted"/>
<name>A0ABV5AH47_9BACL</name>
<keyword evidence="2" id="KW-1185">Reference proteome</keyword>
<dbReference type="Proteomes" id="UP001579974">
    <property type="component" value="Unassembled WGS sequence"/>
</dbReference>
<organism evidence="1 2">
    <name type="scientific">Alicyclobacillus fastidiosus</name>
    <dbReference type="NCBI Taxonomy" id="392011"/>
    <lineage>
        <taxon>Bacteria</taxon>
        <taxon>Bacillati</taxon>
        <taxon>Bacillota</taxon>
        <taxon>Bacilli</taxon>
        <taxon>Bacillales</taxon>
        <taxon>Alicyclobacillaceae</taxon>
        <taxon>Alicyclobacillus</taxon>
    </lineage>
</organism>
<reference evidence="1 2" key="1">
    <citation type="journal article" date="2024" name="Int. J. Mol. Sci.">
        <title>Exploration of Alicyclobacillus spp. Genome in Search of Antibiotic Resistance.</title>
        <authorList>
            <person name="Bucka-Kolendo J."/>
            <person name="Kiousi D.E."/>
            <person name="Dekowska A."/>
            <person name="Mikolajczuk-Szczyrba A."/>
            <person name="Karadedos D.M."/>
            <person name="Michael P."/>
            <person name="Galanis A."/>
            <person name="Sokolowska B."/>
        </authorList>
    </citation>
    <scope>NUCLEOTIDE SEQUENCE [LARGE SCALE GENOMIC DNA]</scope>
    <source>
        <strain evidence="1 2">KKP 3000</strain>
    </source>
</reference>
<evidence type="ECO:0000313" key="1">
    <source>
        <dbReference type="EMBL" id="MFB5191600.1"/>
    </source>
</evidence>
<gene>
    <name evidence="1" type="ORF">KKP3000_000374</name>
</gene>
<comment type="caution">
    <text evidence="1">The sequence shown here is derived from an EMBL/GenBank/DDBJ whole genome shotgun (WGS) entry which is preliminary data.</text>
</comment>
<evidence type="ECO:0000313" key="2">
    <source>
        <dbReference type="Proteomes" id="UP001579974"/>
    </source>
</evidence>
<dbReference type="EMBL" id="JBDXSU010000012">
    <property type="protein sequence ID" value="MFB5191600.1"/>
    <property type="molecule type" value="Genomic_DNA"/>
</dbReference>
<accession>A0ABV5AH47</accession>
<protein>
    <submittedName>
        <fullName evidence="1">Uncharacterized protein</fullName>
    </submittedName>
</protein>
<sequence length="66" mass="7058">MVQVNESGTGGVETARFAAFGGALRISADWQFGERSTSLSFFDLLLSSPWGSRTVIEGSQNKAFPS</sequence>